<dbReference type="SMART" id="SM00530">
    <property type="entry name" value="HTH_XRE"/>
    <property type="match status" value="1"/>
</dbReference>
<organism evidence="3 4">
    <name type="scientific">Nocardia puris</name>
    <dbReference type="NCBI Taxonomy" id="208602"/>
    <lineage>
        <taxon>Bacteria</taxon>
        <taxon>Bacillati</taxon>
        <taxon>Actinomycetota</taxon>
        <taxon>Actinomycetes</taxon>
        <taxon>Mycobacteriales</taxon>
        <taxon>Nocardiaceae</taxon>
        <taxon>Nocardia</taxon>
    </lineage>
</organism>
<proteinExistence type="predicted"/>
<keyword evidence="4" id="KW-1185">Reference proteome</keyword>
<dbReference type="GO" id="GO:0003677">
    <property type="term" value="F:DNA binding"/>
    <property type="evidence" value="ECO:0007669"/>
    <property type="project" value="InterPro"/>
</dbReference>
<reference evidence="3 4" key="1">
    <citation type="submission" date="2018-06" db="EMBL/GenBank/DDBJ databases">
        <title>Genomic Encyclopedia of Type Strains, Phase IV (KMG-IV): sequencing the most valuable type-strain genomes for metagenomic binning, comparative biology and taxonomic classification.</title>
        <authorList>
            <person name="Goeker M."/>
        </authorList>
    </citation>
    <scope>NUCLEOTIDE SEQUENCE [LARGE SCALE GENOMIC DNA]</scope>
    <source>
        <strain evidence="3 4">DSM 44599</strain>
    </source>
</reference>
<sequence>MDGAKFIPTWELHDTLRKARQTTGMDQKTFAEKIGVTAGSYAGWEAGRSKPRDPIALAKRVEMLTRIPATWILGIHDETPRPGGPNGGSEGEVRPERLELPTF</sequence>
<dbReference type="InterPro" id="IPR001387">
    <property type="entry name" value="Cro/C1-type_HTH"/>
</dbReference>
<feature type="compositionally biased region" description="Basic and acidic residues" evidence="1">
    <location>
        <begin position="91"/>
        <end position="103"/>
    </location>
</feature>
<name>A0A366CWA5_9NOCA</name>
<comment type="caution">
    <text evidence="3">The sequence shown here is derived from an EMBL/GenBank/DDBJ whole genome shotgun (WGS) entry which is preliminary data.</text>
</comment>
<dbReference type="Gene3D" id="1.10.260.40">
    <property type="entry name" value="lambda repressor-like DNA-binding domains"/>
    <property type="match status" value="1"/>
</dbReference>
<dbReference type="Pfam" id="PF01381">
    <property type="entry name" value="HTH_3"/>
    <property type="match status" value="1"/>
</dbReference>
<dbReference type="PROSITE" id="PS50943">
    <property type="entry name" value="HTH_CROC1"/>
    <property type="match status" value="1"/>
</dbReference>
<dbReference type="SUPFAM" id="SSF47413">
    <property type="entry name" value="lambda repressor-like DNA-binding domains"/>
    <property type="match status" value="1"/>
</dbReference>
<dbReference type="CDD" id="cd00093">
    <property type="entry name" value="HTH_XRE"/>
    <property type="match status" value="1"/>
</dbReference>
<evidence type="ECO:0000313" key="3">
    <source>
        <dbReference type="EMBL" id="RBO82122.1"/>
    </source>
</evidence>
<evidence type="ECO:0000259" key="2">
    <source>
        <dbReference type="PROSITE" id="PS50943"/>
    </source>
</evidence>
<dbReference type="Proteomes" id="UP000252586">
    <property type="component" value="Unassembled WGS sequence"/>
</dbReference>
<evidence type="ECO:0000256" key="1">
    <source>
        <dbReference type="SAM" id="MobiDB-lite"/>
    </source>
</evidence>
<feature type="domain" description="HTH cro/C1-type" evidence="2">
    <location>
        <begin position="16"/>
        <end position="72"/>
    </location>
</feature>
<accession>A0A366CWA5</accession>
<dbReference type="InterPro" id="IPR010982">
    <property type="entry name" value="Lambda_DNA-bd_dom_sf"/>
</dbReference>
<dbReference type="EMBL" id="QNRE01000025">
    <property type="protein sequence ID" value="RBO82122.1"/>
    <property type="molecule type" value="Genomic_DNA"/>
</dbReference>
<gene>
    <name evidence="3" type="ORF">DFR74_12577</name>
</gene>
<protein>
    <submittedName>
        <fullName evidence="3">Transcriptional regulator with XRE-family HTH domain</fullName>
    </submittedName>
</protein>
<feature type="region of interest" description="Disordered" evidence="1">
    <location>
        <begin position="75"/>
        <end position="103"/>
    </location>
</feature>
<feature type="non-terminal residue" evidence="3">
    <location>
        <position position="103"/>
    </location>
</feature>
<evidence type="ECO:0000313" key="4">
    <source>
        <dbReference type="Proteomes" id="UP000252586"/>
    </source>
</evidence>
<dbReference type="AlphaFoldDB" id="A0A366CWA5"/>